<dbReference type="PANTHER" id="PTHR48081:SF6">
    <property type="entry name" value="PEPTIDASE S9 PROLYL OLIGOPEPTIDASE CATALYTIC DOMAIN-CONTAINING PROTEIN"/>
    <property type="match status" value="1"/>
</dbReference>
<organism evidence="3 4">
    <name type="scientific">Gordonia bronchialis (strain ATCC 25592 / DSM 43247 / BCRC 13721 / JCM 3198 / KCTC 3076 / NBRC 16047 / NCTC 10667)</name>
    <name type="common">Rhodococcus bronchialis</name>
    <dbReference type="NCBI Taxonomy" id="526226"/>
    <lineage>
        <taxon>Bacteria</taxon>
        <taxon>Bacillati</taxon>
        <taxon>Actinomycetota</taxon>
        <taxon>Actinomycetes</taxon>
        <taxon>Mycobacteriales</taxon>
        <taxon>Gordoniaceae</taxon>
        <taxon>Gordonia</taxon>
    </lineage>
</organism>
<dbReference type="eggNOG" id="COG1506">
    <property type="taxonomic scope" value="Bacteria"/>
</dbReference>
<evidence type="ECO:0000256" key="1">
    <source>
        <dbReference type="ARBA" id="ARBA00022801"/>
    </source>
</evidence>
<keyword evidence="4" id="KW-1185">Reference proteome</keyword>
<dbReference type="STRING" id="526226.Gbro_4844"/>
<dbReference type="HOGENOM" id="CLU_012494_10_0_11"/>
<evidence type="ECO:0000259" key="2">
    <source>
        <dbReference type="Pfam" id="PF20434"/>
    </source>
</evidence>
<dbReference type="AlphaFoldDB" id="D0L9B2"/>
<dbReference type="Pfam" id="PF20434">
    <property type="entry name" value="BD-FAE"/>
    <property type="match status" value="1"/>
</dbReference>
<reference evidence="3 4" key="2">
    <citation type="journal article" date="2010" name="Stand. Genomic Sci.">
        <title>Complete genome sequence of Gordonia bronchialis type strain (3410).</title>
        <authorList>
            <person name="Ivanova N."/>
            <person name="Sikorski J."/>
            <person name="Jando M."/>
            <person name="Lapidus A."/>
            <person name="Nolan M."/>
            <person name="Lucas S."/>
            <person name="Del Rio T.G."/>
            <person name="Tice H."/>
            <person name="Copeland A."/>
            <person name="Cheng J.F."/>
            <person name="Chen F."/>
            <person name="Bruce D."/>
            <person name="Goodwin L."/>
            <person name="Pitluck S."/>
            <person name="Mavromatis K."/>
            <person name="Ovchinnikova G."/>
            <person name="Pati A."/>
            <person name="Chen A."/>
            <person name="Palaniappan K."/>
            <person name="Land M."/>
            <person name="Hauser L."/>
            <person name="Chang Y.J."/>
            <person name="Jeffries C.D."/>
            <person name="Chain P."/>
            <person name="Saunders E."/>
            <person name="Han C."/>
            <person name="Detter J.C."/>
            <person name="Brettin T."/>
            <person name="Rohde M."/>
            <person name="Goker M."/>
            <person name="Bristow J."/>
            <person name="Eisen J.A."/>
            <person name="Markowitz V."/>
            <person name="Hugenholtz P."/>
            <person name="Klenk H.P."/>
            <person name="Kyrpides N.C."/>
        </authorList>
    </citation>
    <scope>NUCLEOTIDE SEQUENCE [LARGE SCALE GENOMIC DNA]</scope>
    <source>
        <strain evidence="4">ATCC 25592 / DSM 43247 / BCRC 13721 / JCM 3198 / KCTC 3076 / NBRC 16047 / NCTC 10667</strain>
    </source>
</reference>
<dbReference type="KEGG" id="gbr:Gbro_4844"/>
<sequence>MSIGPDTRAGLLAVLTVAGLLTACAPDAGAPLGHPSSAPVHRADNGPLAAADEREVNGYTVTRIHYPTRRTGDPAQNVADLYLPTGTDTSDRLRVIVLVHGGSWKSAIDLTMMHPFAIDLVHRGFAVYNIEYRRVGSGGGWPTTFTDVADAVDHLVDLAHSDRRLDLATALVLGYSSGGQLAAWLGGRGRRAAVEIGGKPRFSPSRVVTVAGPLDMTYAAVHGNNRIVAVLGGTPTEVPDRYRAVDPMALINPRLPVVAIHGDRDRLVPVDLSARYIDAVHRAGGAGQLVVAPGANHGSVAQPGTAAYVQILDIVTRFSRKSLEEVRTHWPR</sequence>
<evidence type="ECO:0000313" key="4">
    <source>
        <dbReference type="Proteomes" id="UP000001219"/>
    </source>
</evidence>
<protein>
    <submittedName>
        <fullName evidence="3">Dipeptidylaminopeptidase/acylaminoacyl-peptidase-like protein</fullName>
    </submittedName>
</protein>
<reference evidence="4" key="1">
    <citation type="submission" date="2009-10" db="EMBL/GenBank/DDBJ databases">
        <title>The complete chromosome of Gordonia bronchialis DSM 43247.</title>
        <authorList>
            <consortium name="US DOE Joint Genome Institute (JGI-PGF)"/>
            <person name="Lucas S."/>
            <person name="Copeland A."/>
            <person name="Lapidus A."/>
            <person name="Glavina del Rio T."/>
            <person name="Dalin E."/>
            <person name="Tice H."/>
            <person name="Bruce D."/>
            <person name="Goodwin L."/>
            <person name="Pitluck S."/>
            <person name="Kyrpides N."/>
            <person name="Mavromatis K."/>
            <person name="Ivanova N."/>
            <person name="Ovchinnikova G."/>
            <person name="Saunders E."/>
            <person name="Brettin T."/>
            <person name="Detter J.C."/>
            <person name="Han C."/>
            <person name="Larimer F."/>
            <person name="Land M."/>
            <person name="Hauser L."/>
            <person name="Markowitz V."/>
            <person name="Cheng J.-F."/>
            <person name="Hugenholtz P."/>
            <person name="Woyke T."/>
            <person name="Wu D."/>
            <person name="Jando M."/>
            <person name="Schneider S."/>
            <person name="Goeker M."/>
            <person name="Klenk H.-P."/>
            <person name="Eisen J.A."/>
        </authorList>
    </citation>
    <scope>NUCLEOTIDE SEQUENCE [LARGE SCALE GENOMIC DNA]</scope>
    <source>
        <strain evidence="4">ATCC 25592 / DSM 43247 / BCRC 13721 / JCM 3198 / KCTC 3076 / NBRC 16047 / NCTC 10667</strain>
    </source>
</reference>
<dbReference type="InterPro" id="IPR029058">
    <property type="entry name" value="AB_hydrolase_fold"/>
</dbReference>
<dbReference type="GO" id="GO:0016787">
    <property type="term" value="F:hydrolase activity"/>
    <property type="evidence" value="ECO:0007669"/>
    <property type="project" value="UniProtKB-KW"/>
</dbReference>
<dbReference type="SUPFAM" id="SSF53474">
    <property type="entry name" value="alpha/beta-Hydrolases"/>
    <property type="match status" value="1"/>
</dbReference>
<dbReference type="Gene3D" id="3.40.50.1820">
    <property type="entry name" value="alpha/beta hydrolase"/>
    <property type="match status" value="1"/>
</dbReference>
<accession>D0L9B2</accession>
<name>D0L9B2_GORB4</name>
<dbReference type="RefSeq" id="WP_012836428.1">
    <property type="nucleotide sequence ID" value="NC_013441.1"/>
</dbReference>
<proteinExistence type="predicted"/>
<dbReference type="PANTHER" id="PTHR48081">
    <property type="entry name" value="AB HYDROLASE SUPERFAMILY PROTEIN C4A8.06C"/>
    <property type="match status" value="1"/>
</dbReference>
<dbReference type="ESTHER" id="gorb4-d0l9b2">
    <property type="family name" value="Est9X"/>
</dbReference>
<dbReference type="EMBL" id="CP001802">
    <property type="protein sequence ID" value="ACY23957.1"/>
    <property type="molecule type" value="Genomic_DNA"/>
</dbReference>
<evidence type="ECO:0000313" key="3">
    <source>
        <dbReference type="EMBL" id="ACY23957.1"/>
    </source>
</evidence>
<feature type="domain" description="BD-FAE-like" evidence="2">
    <location>
        <begin position="80"/>
        <end position="274"/>
    </location>
</feature>
<dbReference type="Proteomes" id="UP000001219">
    <property type="component" value="Chromosome"/>
</dbReference>
<gene>
    <name evidence="3" type="ordered locus">Gbro_4844</name>
</gene>
<dbReference type="InterPro" id="IPR050300">
    <property type="entry name" value="GDXG_lipolytic_enzyme"/>
</dbReference>
<keyword evidence="1" id="KW-0378">Hydrolase</keyword>
<dbReference type="InterPro" id="IPR049492">
    <property type="entry name" value="BD-FAE-like_dom"/>
</dbReference>